<evidence type="ECO:0000256" key="6">
    <source>
        <dbReference type="ARBA" id="ARBA00023136"/>
    </source>
</evidence>
<dbReference type="PRINTS" id="PR00237">
    <property type="entry name" value="GPCRRHODOPSN"/>
</dbReference>
<feature type="transmembrane region" description="Helical" evidence="12">
    <location>
        <begin position="197"/>
        <end position="218"/>
    </location>
</feature>
<keyword evidence="5 10" id="KW-0297">G-protein coupled receptor</keyword>
<dbReference type="PROSITE" id="PS50262">
    <property type="entry name" value="G_PROTEIN_RECEP_F1_2"/>
    <property type="match status" value="1"/>
</dbReference>
<sequence>MAISKLNASHKKLAIQKSTICVAGYVRHHIFLAPLCSTISLSLILPILCAVGFIGNILVCVAIGTDRRLHNVTNYFLFSLAVADLLVCGVVMPLSLLVEVRHGVWTWSFSLCLLYAYSDVFLCSASIVHMSVISLDRYLGISKPLKTRNKSRKVVTAKIAFVWLMTTVISSPLAVLALLDHANILQDNVCAISNRYYMIYGSTLSFLIPFIIMAVTYVKTTQLLNKQANQLTQKADRFHNGLRRTIMPHRKLGYARTNSYSLGHPFRNSVVSGHNSFVNPASSVSNGSSSLQVSPMIHKLTSTGRRNGHQKQTSFSPIFDRRKSDEKTADTFDTSSVGRRSNFHRRSLALRNQFGKLRTQTTSVIMNIAGRSGQSKLSTNQLELVNEHKATRVLAVVFVCFFICWTPFFLLNFTYGFCGETCAIPNWANSIFLWLGYMSSTINPIIYTIFNRRFRQAFLRILRCQCVLHSSFHDHYSTYSRTHTYIPGEALSWSMVEKPLNVRRGSTNGQIGSNSAILSGIALPSRAQGKRTLSIPYQPREDQRQELAAILHRRTSLNVRRSTGGGFASRRGSQVPVQLNSREACLAEIAQRMHYAFVVSRDPTKPEDQVHETNKELDEFRPKSQRKRSQIGLAVHSFFGMNNRRTSELPGIRKMLAPTADNPLGRSASFAMLALTAGGHSDGLMDEGVRTISRSPAIGIRHNEDVYREEDEENEMDAPDGSRRASHVGADDSRRALLGSMEIPLAIACSLIEKGGQGANANEVVIEENSSRERSVSSAGFPPVSSPNQRAESRRSSLAAPDEFPFNRVLPNNKFGVSVKETTI</sequence>
<dbReference type="Gene3D" id="1.20.1070.10">
    <property type="entry name" value="Rhodopsin 7-helix transmembrane proteins"/>
    <property type="match status" value="2"/>
</dbReference>
<keyword evidence="3 10" id="KW-0812">Transmembrane</keyword>
<keyword evidence="9 10" id="KW-0807">Transducer</keyword>
<feature type="compositionally biased region" description="Basic and acidic residues" evidence="11">
    <location>
        <begin position="319"/>
        <end position="330"/>
    </location>
</feature>
<evidence type="ECO:0000256" key="2">
    <source>
        <dbReference type="ARBA" id="ARBA00022475"/>
    </source>
</evidence>
<dbReference type="GO" id="GO:0004930">
    <property type="term" value="F:G protein-coupled receptor activity"/>
    <property type="evidence" value="ECO:0007669"/>
    <property type="project" value="UniProtKB-KW"/>
</dbReference>
<feature type="transmembrane region" description="Helical" evidence="12">
    <location>
        <begin position="75"/>
        <end position="98"/>
    </location>
</feature>
<evidence type="ECO:0000256" key="5">
    <source>
        <dbReference type="ARBA" id="ARBA00023040"/>
    </source>
</evidence>
<dbReference type="InterPro" id="IPR017452">
    <property type="entry name" value="GPCR_Rhodpsn_7TM"/>
</dbReference>
<dbReference type="GO" id="GO:0005886">
    <property type="term" value="C:plasma membrane"/>
    <property type="evidence" value="ECO:0007669"/>
    <property type="project" value="UniProtKB-SubCell"/>
</dbReference>
<feature type="region of interest" description="Disordered" evidence="11">
    <location>
        <begin position="708"/>
        <end position="729"/>
    </location>
</feature>
<dbReference type="EMBL" id="JAKKPZ010000038">
    <property type="protein sequence ID" value="KAI1707898.1"/>
    <property type="molecule type" value="Genomic_DNA"/>
</dbReference>
<feature type="region of interest" description="Disordered" evidence="11">
    <location>
        <begin position="771"/>
        <end position="805"/>
    </location>
</feature>
<evidence type="ECO:0000256" key="12">
    <source>
        <dbReference type="SAM" id="Phobius"/>
    </source>
</evidence>
<feature type="compositionally biased region" description="Polar residues" evidence="11">
    <location>
        <begin position="303"/>
        <end position="316"/>
    </location>
</feature>
<accession>A0AAD4MY52</accession>
<keyword evidence="8 10" id="KW-0675">Receptor</keyword>
<dbReference type="PROSITE" id="PS00237">
    <property type="entry name" value="G_PROTEIN_RECEP_F1_1"/>
    <property type="match status" value="1"/>
</dbReference>
<evidence type="ECO:0000256" key="4">
    <source>
        <dbReference type="ARBA" id="ARBA00022989"/>
    </source>
</evidence>
<dbReference type="InterPro" id="IPR000276">
    <property type="entry name" value="GPCR_Rhodpsn"/>
</dbReference>
<evidence type="ECO:0000256" key="9">
    <source>
        <dbReference type="ARBA" id="ARBA00023224"/>
    </source>
</evidence>
<feature type="transmembrane region" description="Helical" evidence="12">
    <location>
        <begin position="39"/>
        <end position="63"/>
    </location>
</feature>
<protein>
    <submittedName>
        <fullName evidence="14">7 transmembrane receptor (Rhodopsin family) domain-containing protein</fullName>
    </submittedName>
</protein>
<name>A0AAD4MY52_9BILA</name>
<feature type="domain" description="G-protein coupled receptors family 1 profile" evidence="13">
    <location>
        <begin position="55"/>
        <end position="447"/>
    </location>
</feature>
<evidence type="ECO:0000256" key="8">
    <source>
        <dbReference type="ARBA" id="ARBA00023170"/>
    </source>
</evidence>
<keyword evidence="2" id="KW-1003">Cell membrane</keyword>
<keyword evidence="4 12" id="KW-1133">Transmembrane helix</keyword>
<comment type="subcellular location">
    <subcellularLocation>
        <location evidence="1">Cell membrane</location>
        <topology evidence="1">Multi-pass membrane protein</topology>
    </subcellularLocation>
</comment>
<dbReference type="FunFam" id="1.20.1070.10:FF:000523">
    <property type="entry name" value="5-hydroxytryptamine receptor 2B"/>
    <property type="match status" value="1"/>
</dbReference>
<evidence type="ECO:0000313" key="14">
    <source>
        <dbReference type="EMBL" id="KAI1707898.1"/>
    </source>
</evidence>
<feature type="compositionally biased region" description="Acidic residues" evidence="11">
    <location>
        <begin position="708"/>
        <end position="718"/>
    </location>
</feature>
<feature type="region of interest" description="Disordered" evidence="11">
    <location>
        <begin position="303"/>
        <end position="337"/>
    </location>
</feature>
<dbReference type="PANTHER" id="PTHR24248">
    <property type="entry name" value="ADRENERGIC RECEPTOR-RELATED G-PROTEIN COUPLED RECEPTOR"/>
    <property type="match status" value="1"/>
</dbReference>
<dbReference type="Proteomes" id="UP001201812">
    <property type="component" value="Unassembled WGS sequence"/>
</dbReference>
<feature type="region of interest" description="Disordered" evidence="11">
    <location>
        <begin position="604"/>
        <end position="625"/>
    </location>
</feature>
<evidence type="ECO:0000256" key="11">
    <source>
        <dbReference type="SAM" id="MobiDB-lite"/>
    </source>
</evidence>
<comment type="caution">
    <text evidence="14">The sequence shown here is derived from an EMBL/GenBank/DDBJ whole genome shotgun (WGS) entry which is preliminary data.</text>
</comment>
<feature type="compositionally biased region" description="Basic and acidic residues" evidence="11">
    <location>
        <begin position="604"/>
        <end position="622"/>
    </location>
</feature>
<evidence type="ECO:0000259" key="13">
    <source>
        <dbReference type="PROSITE" id="PS50262"/>
    </source>
</evidence>
<keyword evidence="15" id="KW-1185">Reference proteome</keyword>
<keyword evidence="7" id="KW-1015">Disulfide bond</keyword>
<organism evidence="14 15">
    <name type="scientific">Ditylenchus destructor</name>
    <dbReference type="NCBI Taxonomy" id="166010"/>
    <lineage>
        <taxon>Eukaryota</taxon>
        <taxon>Metazoa</taxon>
        <taxon>Ecdysozoa</taxon>
        <taxon>Nematoda</taxon>
        <taxon>Chromadorea</taxon>
        <taxon>Rhabditida</taxon>
        <taxon>Tylenchina</taxon>
        <taxon>Tylenchomorpha</taxon>
        <taxon>Sphaerularioidea</taxon>
        <taxon>Anguinidae</taxon>
        <taxon>Anguininae</taxon>
        <taxon>Ditylenchus</taxon>
    </lineage>
</organism>
<feature type="transmembrane region" description="Helical" evidence="12">
    <location>
        <begin position="154"/>
        <end position="177"/>
    </location>
</feature>
<evidence type="ECO:0000256" key="7">
    <source>
        <dbReference type="ARBA" id="ARBA00023157"/>
    </source>
</evidence>
<dbReference type="CDD" id="cd15052">
    <property type="entry name" value="7tmA_5-HT2"/>
    <property type="match status" value="1"/>
</dbReference>
<comment type="similarity">
    <text evidence="10">Belongs to the G-protein coupled receptor 1 family.</text>
</comment>
<keyword evidence="6 12" id="KW-0472">Membrane</keyword>
<reference evidence="14" key="1">
    <citation type="submission" date="2022-01" db="EMBL/GenBank/DDBJ databases">
        <title>Genome Sequence Resource for Two Populations of Ditylenchus destructor, the Migratory Endoparasitic Phytonematode.</title>
        <authorList>
            <person name="Zhang H."/>
            <person name="Lin R."/>
            <person name="Xie B."/>
        </authorList>
    </citation>
    <scope>NUCLEOTIDE SEQUENCE</scope>
    <source>
        <strain evidence="14">BazhouSP</strain>
    </source>
</reference>
<evidence type="ECO:0000313" key="15">
    <source>
        <dbReference type="Proteomes" id="UP001201812"/>
    </source>
</evidence>
<feature type="transmembrane region" description="Helical" evidence="12">
    <location>
        <begin position="431"/>
        <end position="450"/>
    </location>
</feature>
<feature type="transmembrane region" description="Helical" evidence="12">
    <location>
        <begin position="393"/>
        <end position="411"/>
    </location>
</feature>
<evidence type="ECO:0000256" key="10">
    <source>
        <dbReference type="RuleBase" id="RU000688"/>
    </source>
</evidence>
<dbReference type="Pfam" id="PF00001">
    <property type="entry name" value="7tm_1"/>
    <property type="match status" value="1"/>
</dbReference>
<evidence type="ECO:0000256" key="3">
    <source>
        <dbReference type="ARBA" id="ARBA00022692"/>
    </source>
</evidence>
<dbReference type="AlphaFoldDB" id="A0AAD4MY52"/>
<feature type="transmembrane region" description="Helical" evidence="12">
    <location>
        <begin position="104"/>
        <end position="133"/>
    </location>
</feature>
<gene>
    <name evidence="14" type="ORF">DdX_12127</name>
</gene>
<evidence type="ECO:0000256" key="1">
    <source>
        <dbReference type="ARBA" id="ARBA00004651"/>
    </source>
</evidence>
<dbReference type="SUPFAM" id="SSF81321">
    <property type="entry name" value="Family A G protein-coupled receptor-like"/>
    <property type="match status" value="1"/>
</dbReference>
<proteinExistence type="inferred from homology"/>
<dbReference type="SMART" id="SM01381">
    <property type="entry name" value="7TM_GPCR_Srsx"/>
    <property type="match status" value="1"/>
</dbReference>